<keyword evidence="5" id="KW-0472">Membrane</keyword>
<keyword evidence="3" id="KW-0735">Signal-anchor</keyword>
<dbReference type="Gene3D" id="3.90.550.10">
    <property type="entry name" value="Spore Coat Polysaccharide Biosynthesis Protein SpsA, Chain A"/>
    <property type="match status" value="1"/>
</dbReference>
<sequence length="355" mass="41249">MNWLDTQDQLHQMDLAVVQEKAFSASVGQHTIEPYYHKASQTPQDSDITITTTITKSRIDTLARLAARYQGPISATLHISSDESSLATLSALADAIDQSPAMQAHVDLHLVRDKMERQMNLWRNVARYYARSKYVMMLDVDFYLCTDFRQHLLGNAEALAKLEAGHALVVPAFEFTSQPDGLDYRTFPTDKSQLQALYQEKKIDMFHAFWRPGHDASDYAAWFLADDVYGVTQYQHSYEPYVIYQRDGHSWCDERFFGYGSNKAACLYEMFVSGVEFYVLPQDFIIHQTHDYPNETRDLERFYNRRLYTAFREELCFKYARQFISHGQWGSPTTQNLLQVCDKVPRFHSIIKTFL</sequence>
<dbReference type="PANTHER" id="PTHR12270:SF25">
    <property type="entry name" value="GLYCOSYLTRANSFERASE-LIKE PROTEIN LARGE"/>
    <property type="match status" value="1"/>
</dbReference>
<proteinExistence type="predicted"/>
<evidence type="ECO:0000256" key="4">
    <source>
        <dbReference type="ARBA" id="ARBA00022989"/>
    </source>
</evidence>
<protein>
    <recommendedName>
        <fullName evidence="9">Glycosyltransferase family 49 protein</fullName>
    </recommendedName>
</protein>
<dbReference type="GO" id="GO:0016020">
    <property type="term" value="C:membrane"/>
    <property type="evidence" value="ECO:0007669"/>
    <property type="project" value="UniProtKB-SubCell"/>
</dbReference>
<accession>A0A1X2G643</accession>
<evidence type="ECO:0000256" key="6">
    <source>
        <dbReference type="ARBA" id="ARBA00023180"/>
    </source>
</evidence>
<dbReference type="GO" id="GO:0015020">
    <property type="term" value="F:glucuronosyltransferase activity"/>
    <property type="evidence" value="ECO:0007669"/>
    <property type="project" value="TreeGrafter"/>
</dbReference>
<evidence type="ECO:0000256" key="2">
    <source>
        <dbReference type="ARBA" id="ARBA00022692"/>
    </source>
</evidence>
<dbReference type="InterPro" id="IPR029044">
    <property type="entry name" value="Nucleotide-diphossugar_trans"/>
</dbReference>
<organism evidence="7 8">
    <name type="scientific">Hesseltinella vesiculosa</name>
    <dbReference type="NCBI Taxonomy" id="101127"/>
    <lineage>
        <taxon>Eukaryota</taxon>
        <taxon>Fungi</taxon>
        <taxon>Fungi incertae sedis</taxon>
        <taxon>Mucoromycota</taxon>
        <taxon>Mucoromycotina</taxon>
        <taxon>Mucoromycetes</taxon>
        <taxon>Mucorales</taxon>
        <taxon>Cunninghamellaceae</taxon>
        <taxon>Hesseltinella</taxon>
    </lineage>
</organism>
<dbReference type="Pfam" id="PF13896">
    <property type="entry name" value="Glyco_transf_49"/>
    <property type="match status" value="1"/>
</dbReference>
<evidence type="ECO:0000256" key="3">
    <source>
        <dbReference type="ARBA" id="ARBA00022968"/>
    </source>
</evidence>
<reference evidence="7 8" key="1">
    <citation type="submission" date="2016-07" db="EMBL/GenBank/DDBJ databases">
        <title>Pervasive Adenine N6-methylation of Active Genes in Fungi.</title>
        <authorList>
            <consortium name="DOE Joint Genome Institute"/>
            <person name="Mondo S.J."/>
            <person name="Dannebaum R.O."/>
            <person name="Kuo R.C."/>
            <person name="Labutti K."/>
            <person name="Haridas S."/>
            <person name="Kuo A."/>
            <person name="Salamov A."/>
            <person name="Ahrendt S.R."/>
            <person name="Lipzen A."/>
            <person name="Sullivan W."/>
            <person name="Andreopoulos W.B."/>
            <person name="Clum A."/>
            <person name="Lindquist E."/>
            <person name="Daum C."/>
            <person name="Ramamoorthy G.K."/>
            <person name="Gryganskyi A."/>
            <person name="Culley D."/>
            <person name="Magnuson J.K."/>
            <person name="James T.Y."/>
            <person name="O'Malley M.A."/>
            <person name="Stajich J.E."/>
            <person name="Spatafora J.W."/>
            <person name="Visel A."/>
            <person name="Grigoriev I.V."/>
        </authorList>
    </citation>
    <scope>NUCLEOTIDE SEQUENCE [LARGE SCALE GENOMIC DNA]</scope>
    <source>
        <strain evidence="7 8">NRRL 3301</strain>
    </source>
</reference>
<evidence type="ECO:0000256" key="1">
    <source>
        <dbReference type="ARBA" id="ARBA00004606"/>
    </source>
</evidence>
<dbReference type="AlphaFoldDB" id="A0A1X2G643"/>
<dbReference type="GO" id="GO:0035269">
    <property type="term" value="P:protein O-linked glycosylation via mannose"/>
    <property type="evidence" value="ECO:0007669"/>
    <property type="project" value="TreeGrafter"/>
</dbReference>
<evidence type="ECO:0000313" key="8">
    <source>
        <dbReference type="Proteomes" id="UP000242146"/>
    </source>
</evidence>
<dbReference type="GO" id="GO:0042285">
    <property type="term" value="F:xylosyltransferase activity"/>
    <property type="evidence" value="ECO:0007669"/>
    <property type="project" value="TreeGrafter"/>
</dbReference>
<keyword evidence="6" id="KW-0325">Glycoprotein</keyword>
<evidence type="ECO:0000256" key="5">
    <source>
        <dbReference type="ARBA" id="ARBA00023136"/>
    </source>
</evidence>
<dbReference type="EMBL" id="MCGT01000039">
    <property type="protein sequence ID" value="ORX46057.1"/>
    <property type="molecule type" value="Genomic_DNA"/>
</dbReference>
<dbReference type="STRING" id="101127.A0A1X2G643"/>
<keyword evidence="8" id="KW-1185">Reference proteome</keyword>
<dbReference type="InterPro" id="IPR051292">
    <property type="entry name" value="Xyl/GlcA_transferase"/>
</dbReference>
<keyword evidence="2" id="KW-0812">Transmembrane</keyword>
<gene>
    <name evidence="7" type="ORF">DM01DRAFT_1339694</name>
</gene>
<evidence type="ECO:0000313" key="7">
    <source>
        <dbReference type="EMBL" id="ORX46057.1"/>
    </source>
</evidence>
<dbReference type="OrthoDB" id="411524at2759"/>
<comment type="subcellular location">
    <subcellularLocation>
        <location evidence="1">Membrane</location>
        <topology evidence="1">Single-pass type II membrane protein</topology>
    </subcellularLocation>
</comment>
<keyword evidence="4" id="KW-1133">Transmembrane helix</keyword>
<dbReference type="PANTHER" id="PTHR12270">
    <property type="entry name" value="GLYCOSYLTRANSFERASE-RELATED"/>
    <property type="match status" value="1"/>
</dbReference>
<name>A0A1X2G643_9FUNG</name>
<comment type="caution">
    <text evidence="7">The sequence shown here is derived from an EMBL/GenBank/DDBJ whole genome shotgun (WGS) entry which is preliminary data.</text>
</comment>
<dbReference type="Proteomes" id="UP000242146">
    <property type="component" value="Unassembled WGS sequence"/>
</dbReference>
<evidence type="ECO:0008006" key="9">
    <source>
        <dbReference type="Google" id="ProtNLM"/>
    </source>
</evidence>